<accession>A0A1Q2HTS7</accession>
<dbReference type="KEGG" id="cgv:CGLAU_01260"/>
<name>A0A1Q2HTS7_9CORY</name>
<dbReference type="GO" id="GO:0009253">
    <property type="term" value="P:peptidoglycan catabolic process"/>
    <property type="evidence" value="ECO:0007669"/>
    <property type="project" value="TreeGrafter"/>
</dbReference>
<dbReference type="InterPro" id="IPR023346">
    <property type="entry name" value="Lysozyme-like_dom_sf"/>
</dbReference>
<dbReference type="SUPFAM" id="SSF53955">
    <property type="entry name" value="Lysozyme-like"/>
    <property type="match status" value="1"/>
</dbReference>
<protein>
    <recommendedName>
        <fullName evidence="3">Transglycosylase SLT domain-containing protein</fullName>
    </recommendedName>
</protein>
<evidence type="ECO:0000313" key="1">
    <source>
        <dbReference type="EMBL" id="AQQ14243.1"/>
    </source>
</evidence>
<sequence>MAYAYAALQVESQSGCTVGWPTIAAIGQVASDHGRVEGSEVGEDGLTTEKLRGLEVMQLPPIVVSDTDSGATDGDDTQDVAVGPMQIMPSRWEQFAASPEPGRTPDPDNIDDAALTAAHILCAAGDPSSPEGWDEGVKRFFYSPEAVMEVHRVASELSR</sequence>
<dbReference type="EMBL" id="CP019688">
    <property type="protein sequence ID" value="AQQ14243.1"/>
    <property type="molecule type" value="Genomic_DNA"/>
</dbReference>
<dbReference type="AlphaFoldDB" id="A0A1Q2HTS7"/>
<dbReference type="Proteomes" id="UP000217209">
    <property type="component" value="Chromosome"/>
</dbReference>
<dbReference type="GO" id="GO:0008933">
    <property type="term" value="F:peptidoglycan lytic transglycosylase activity"/>
    <property type="evidence" value="ECO:0007669"/>
    <property type="project" value="TreeGrafter"/>
</dbReference>
<gene>
    <name evidence="1" type="ORF">CGLAU_01260</name>
</gene>
<reference evidence="1 2" key="1">
    <citation type="submission" date="2016-12" db="EMBL/GenBank/DDBJ databases">
        <authorList>
            <person name="Song W.-J."/>
            <person name="Kurnit D.M."/>
        </authorList>
    </citation>
    <scope>NUCLEOTIDE SEQUENCE [LARGE SCALE GENOMIC DNA]</scope>
    <source>
        <strain evidence="1 2">DSM 30827</strain>
    </source>
</reference>
<dbReference type="PANTHER" id="PTHR30163">
    <property type="entry name" value="MEMBRANE-BOUND LYTIC MUREIN TRANSGLYCOSYLASE B"/>
    <property type="match status" value="1"/>
</dbReference>
<dbReference type="PANTHER" id="PTHR30163:SF8">
    <property type="entry name" value="LYTIC MUREIN TRANSGLYCOSYLASE"/>
    <property type="match status" value="1"/>
</dbReference>
<proteinExistence type="predicted"/>
<evidence type="ECO:0000313" key="2">
    <source>
        <dbReference type="Proteomes" id="UP000217209"/>
    </source>
</evidence>
<organism evidence="1 2">
    <name type="scientific">Corynebacterium glaucum</name>
    <dbReference type="NCBI Taxonomy" id="187491"/>
    <lineage>
        <taxon>Bacteria</taxon>
        <taxon>Bacillati</taxon>
        <taxon>Actinomycetota</taxon>
        <taxon>Actinomycetes</taxon>
        <taxon>Mycobacteriales</taxon>
        <taxon>Corynebacteriaceae</taxon>
        <taxon>Corynebacterium</taxon>
    </lineage>
</organism>
<evidence type="ECO:0008006" key="3">
    <source>
        <dbReference type="Google" id="ProtNLM"/>
    </source>
</evidence>
<keyword evidence="2" id="KW-1185">Reference proteome</keyword>
<dbReference type="InterPro" id="IPR043426">
    <property type="entry name" value="MltB-like"/>
</dbReference>